<organism evidence="5 6">
    <name type="scientific">Palleronia abyssalis</name>
    <dbReference type="NCBI Taxonomy" id="1501240"/>
    <lineage>
        <taxon>Bacteria</taxon>
        <taxon>Pseudomonadati</taxon>
        <taxon>Pseudomonadota</taxon>
        <taxon>Alphaproteobacteria</taxon>
        <taxon>Rhodobacterales</taxon>
        <taxon>Roseobacteraceae</taxon>
        <taxon>Palleronia</taxon>
    </lineage>
</organism>
<evidence type="ECO:0000313" key="5">
    <source>
        <dbReference type="EMBL" id="SPJ26120.1"/>
    </source>
</evidence>
<dbReference type="Gene3D" id="1.10.10.60">
    <property type="entry name" value="Homeodomain-like"/>
    <property type="match status" value="1"/>
</dbReference>
<dbReference type="InterPro" id="IPR009057">
    <property type="entry name" value="Homeodomain-like_sf"/>
</dbReference>
<feature type="domain" description="HTH araC/xylS-type" evidence="4">
    <location>
        <begin position="252"/>
        <end position="350"/>
    </location>
</feature>
<evidence type="ECO:0000256" key="3">
    <source>
        <dbReference type="ARBA" id="ARBA00023163"/>
    </source>
</evidence>
<dbReference type="Proteomes" id="UP000244912">
    <property type="component" value="Unassembled WGS sequence"/>
</dbReference>
<dbReference type="PANTHER" id="PTHR47894">
    <property type="entry name" value="HTH-TYPE TRANSCRIPTIONAL REGULATOR GADX"/>
    <property type="match status" value="1"/>
</dbReference>
<name>A0A2R8C145_9RHOB</name>
<protein>
    <submittedName>
        <fullName evidence="5">Putative HTH-type transcriptional regulator</fullName>
    </submittedName>
</protein>
<evidence type="ECO:0000313" key="6">
    <source>
        <dbReference type="Proteomes" id="UP000244912"/>
    </source>
</evidence>
<dbReference type="GO" id="GO:0003700">
    <property type="term" value="F:DNA-binding transcription factor activity"/>
    <property type="evidence" value="ECO:0007669"/>
    <property type="project" value="InterPro"/>
</dbReference>
<keyword evidence="3" id="KW-0804">Transcription</keyword>
<keyword evidence="1" id="KW-0805">Transcription regulation</keyword>
<dbReference type="SUPFAM" id="SSF46689">
    <property type="entry name" value="Homeodomain-like"/>
    <property type="match status" value="2"/>
</dbReference>
<sequence length="350" mass="39230">MTGRIKFLTGRDCRMSDQTMAAGFASAFLDYAVAEGAPRRSLLEAARLTDEDLADQDTRIPVSSYQALIAAGIEATADTSLLLRHVLETRLETMSIVGQIVHASTSFPHSLGQLNRYARLMADVPVPGGRDRFTLERDGEAVWLVDHRPCDGSWMATETSFARFISEFRRSAPEHPFEQALEVTYAPPPHANRYPELFRVPVTFRAGRNALRIDPVWLDATFDGGKEYVFGIFTRHADALLDEIATCDTFRSAVEERMLADLHEGTLSMDRIARDLGMSRQTLYRRLKDEGVTFAQVHDDLRHRMAMDYLSARKVSVGETAYLLGFSEASAFVRAFRRWTGASPTAWLGN</sequence>
<dbReference type="InterPro" id="IPR018060">
    <property type="entry name" value="HTH_AraC"/>
</dbReference>
<evidence type="ECO:0000256" key="1">
    <source>
        <dbReference type="ARBA" id="ARBA00023015"/>
    </source>
</evidence>
<dbReference type="GO" id="GO:0000976">
    <property type="term" value="F:transcription cis-regulatory region binding"/>
    <property type="evidence" value="ECO:0007669"/>
    <property type="project" value="TreeGrafter"/>
</dbReference>
<dbReference type="Pfam" id="PF12625">
    <property type="entry name" value="Arabinose_bd"/>
    <property type="match status" value="1"/>
</dbReference>
<evidence type="ECO:0000256" key="2">
    <source>
        <dbReference type="ARBA" id="ARBA00023125"/>
    </source>
</evidence>
<gene>
    <name evidence="5" type="ORF">PAA8504_03976</name>
</gene>
<dbReference type="SMART" id="SM00342">
    <property type="entry name" value="HTH_ARAC"/>
    <property type="match status" value="1"/>
</dbReference>
<dbReference type="Pfam" id="PF12833">
    <property type="entry name" value="HTH_18"/>
    <property type="match status" value="1"/>
</dbReference>
<keyword evidence="6" id="KW-1185">Reference proteome</keyword>
<dbReference type="PROSITE" id="PS01124">
    <property type="entry name" value="HTH_ARAC_FAMILY_2"/>
    <property type="match status" value="1"/>
</dbReference>
<dbReference type="AlphaFoldDB" id="A0A2R8C145"/>
<proteinExistence type="predicted"/>
<dbReference type="PANTHER" id="PTHR47894:SF1">
    <property type="entry name" value="HTH-TYPE TRANSCRIPTIONAL REGULATOR VQSM"/>
    <property type="match status" value="1"/>
</dbReference>
<dbReference type="InterPro" id="IPR032687">
    <property type="entry name" value="AraC-type_N"/>
</dbReference>
<reference evidence="6" key="1">
    <citation type="submission" date="2018-03" db="EMBL/GenBank/DDBJ databases">
        <authorList>
            <person name="Rodrigo-Torres L."/>
            <person name="Arahal R. D."/>
            <person name="Lucena T."/>
        </authorList>
    </citation>
    <scope>NUCLEOTIDE SEQUENCE [LARGE SCALE GENOMIC DNA]</scope>
    <source>
        <strain evidence="6">CECT 8504</strain>
    </source>
</reference>
<dbReference type="GO" id="GO:0005829">
    <property type="term" value="C:cytosol"/>
    <property type="evidence" value="ECO:0007669"/>
    <property type="project" value="TreeGrafter"/>
</dbReference>
<dbReference type="EMBL" id="ONZF01000014">
    <property type="protein sequence ID" value="SPJ26120.1"/>
    <property type="molecule type" value="Genomic_DNA"/>
</dbReference>
<evidence type="ECO:0000259" key="4">
    <source>
        <dbReference type="PROSITE" id="PS01124"/>
    </source>
</evidence>
<keyword evidence="2" id="KW-0238">DNA-binding</keyword>
<accession>A0A2R8C145</accession>